<keyword evidence="2" id="KW-1185">Reference proteome</keyword>
<proteinExistence type="predicted"/>
<sequence>MSYFVILDPSTVTIFDWVLKIYFLRVPILNFSQLRDIFSGQPFQMKVVNIEILRIL</sequence>
<reference evidence="1 2" key="1">
    <citation type="submission" date="2019-02" db="EMBL/GenBank/DDBJ databases">
        <title>Genomic Encyclopedia of Archaeal and Bacterial Type Strains, Phase II (KMG-II): from individual species to whole genera.</title>
        <authorList>
            <person name="Goeker M."/>
        </authorList>
    </citation>
    <scope>NUCLEOTIDE SEQUENCE [LARGE SCALE GENOMIC DNA]</scope>
    <source>
        <strain evidence="1 2">DSM 21411</strain>
    </source>
</reference>
<organism evidence="1 2">
    <name type="scientific">Cecembia calidifontis</name>
    <dbReference type="NCBI Taxonomy" id="1187080"/>
    <lineage>
        <taxon>Bacteria</taxon>
        <taxon>Pseudomonadati</taxon>
        <taxon>Bacteroidota</taxon>
        <taxon>Cytophagia</taxon>
        <taxon>Cytophagales</taxon>
        <taxon>Cyclobacteriaceae</taxon>
        <taxon>Cecembia</taxon>
    </lineage>
</organism>
<accession>A0A4Q7PEV3</accession>
<comment type="caution">
    <text evidence="1">The sequence shown here is derived from an EMBL/GenBank/DDBJ whole genome shotgun (WGS) entry which is preliminary data.</text>
</comment>
<gene>
    <name evidence="1" type="ORF">BC751_3984</name>
</gene>
<evidence type="ECO:0000313" key="1">
    <source>
        <dbReference type="EMBL" id="RZS98338.1"/>
    </source>
</evidence>
<dbReference type="AlphaFoldDB" id="A0A4Q7PEV3"/>
<protein>
    <submittedName>
        <fullName evidence="1">Uncharacterized protein</fullName>
    </submittedName>
</protein>
<name>A0A4Q7PEV3_9BACT</name>
<dbReference type="EMBL" id="SGXG01000001">
    <property type="protein sequence ID" value="RZS98338.1"/>
    <property type="molecule type" value="Genomic_DNA"/>
</dbReference>
<evidence type="ECO:0000313" key="2">
    <source>
        <dbReference type="Proteomes" id="UP000292209"/>
    </source>
</evidence>
<dbReference type="Proteomes" id="UP000292209">
    <property type="component" value="Unassembled WGS sequence"/>
</dbReference>